<keyword evidence="1" id="KW-0472">Membrane</keyword>
<dbReference type="EMBL" id="RDFA01000003">
    <property type="protein sequence ID" value="RXK49472.1"/>
    <property type="molecule type" value="Genomic_DNA"/>
</dbReference>
<keyword evidence="1" id="KW-0812">Transmembrane</keyword>
<sequence>MSFRSDTRAASIALNHALTLGITAILISGLIIGAGQLVTRQEERVSERGLTDVNEVLVSEIQQVDRMAATGSPSAVRSSVSLPSRIGGGGYNIELQVYSENRVVLWTNSTTFTVPVEIDNETAVCGRGLSGGPTSVTYLPDEDCLTIESEVR</sequence>
<name>A0A498L5A7_9EURY</name>
<dbReference type="InterPro" id="IPR055690">
    <property type="entry name" value="DUF7266"/>
</dbReference>
<organism evidence="2 3">
    <name type="scientific">Halorientalis pallida</name>
    <dbReference type="NCBI Taxonomy" id="2479928"/>
    <lineage>
        <taxon>Archaea</taxon>
        <taxon>Methanobacteriati</taxon>
        <taxon>Methanobacteriota</taxon>
        <taxon>Stenosarchaea group</taxon>
        <taxon>Halobacteria</taxon>
        <taxon>Halobacteriales</taxon>
        <taxon>Haloarculaceae</taxon>
        <taxon>Halorientalis</taxon>
    </lineage>
</organism>
<dbReference type="Proteomes" id="UP000289691">
    <property type="component" value="Unassembled WGS sequence"/>
</dbReference>
<reference evidence="2 3" key="1">
    <citation type="submission" date="2019-01" db="EMBL/GenBank/DDBJ databases">
        <title>Halorientalis sp. F13-25 a new haloarchaeum isolated from hypersaline water.</title>
        <authorList>
            <person name="Ana D.-V."/>
            <person name="Cristina S.-P."/>
            <person name="Antonio V."/>
        </authorList>
    </citation>
    <scope>NUCLEOTIDE SEQUENCE [LARGE SCALE GENOMIC DNA]</scope>
    <source>
        <strain evidence="2 3">F13-25</strain>
    </source>
</reference>
<dbReference type="OrthoDB" id="238143at2157"/>
<comment type="caution">
    <text evidence="2">The sequence shown here is derived from an EMBL/GenBank/DDBJ whole genome shotgun (WGS) entry which is preliminary data.</text>
</comment>
<evidence type="ECO:0000313" key="3">
    <source>
        <dbReference type="Proteomes" id="UP000289691"/>
    </source>
</evidence>
<gene>
    <name evidence="2" type="ORF">EAF64_11225</name>
</gene>
<dbReference type="Pfam" id="PF23928">
    <property type="entry name" value="DUF7266"/>
    <property type="match status" value="1"/>
</dbReference>
<protein>
    <submittedName>
        <fullName evidence="2">Uncharacterized protein</fullName>
    </submittedName>
</protein>
<accession>A0A498L5A7</accession>
<dbReference type="AlphaFoldDB" id="A0A498L5A7"/>
<evidence type="ECO:0000313" key="2">
    <source>
        <dbReference type="EMBL" id="RXK49472.1"/>
    </source>
</evidence>
<dbReference type="RefSeq" id="WP_129069068.1">
    <property type="nucleotide sequence ID" value="NZ_RDFA01000003.1"/>
</dbReference>
<evidence type="ECO:0000256" key="1">
    <source>
        <dbReference type="SAM" id="Phobius"/>
    </source>
</evidence>
<keyword evidence="3" id="KW-1185">Reference proteome</keyword>
<feature type="transmembrane region" description="Helical" evidence="1">
    <location>
        <begin position="12"/>
        <end position="38"/>
    </location>
</feature>
<proteinExistence type="predicted"/>
<keyword evidence="1" id="KW-1133">Transmembrane helix</keyword>